<keyword evidence="1 2" id="KW-0597">Phosphoprotein</keyword>
<evidence type="ECO:0000256" key="1">
    <source>
        <dbReference type="ARBA" id="ARBA00022553"/>
    </source>
</evidence>
<dbReference type="PANTHER" id="PTHR44591:SF3">
    <property type="entry name" value="RESPONSE REGULATORY DOMAIN-CONTAINING PROTEIN"/>
    <property type="match status" value="1"/>
</dbReference>
<feature type="domain" description="Response regulatory" evidence="3">
    <location>
        <begin position="3"/>
        <end position="121"/>
    </location>
</feature>
<evidence type="ECO:0000313" key="5">
    <source>
        <dbReference type="Proteomes" id="UP000230052"/>
    </source>
</evidence>
<proteinExistence type="predicted"/>
<comment type="caution">
    <text evidence="4">The sequence shown here is derived from an EMBL/GenBank/DDBJ whole genome shotgun (WGS) entry which is preliminary data.</text>
</comment>
<dbReference type="PANTHER" id="PTHR44591">
    <property type="entry name" value="STRESS RESPONSE REGULATOR PROTEIN 1"/>
    <property type="match status" value="1"/>
</dbReference>
<dbReference type="EMBL" id="PEWV01000001">
    <property type="protein sequence ID" value="PIU42483.1"/>
    <property type="molecule type" value="Genomic_DNA"/>
</dbReference>
<gene>
    <name evidence="4" type="ORF">COS99_00095</name>
</gene>
<feature type="modified residue" description="4-aspartylphosphate" evidence="2">
    <location>
        <position position="53"/>
    </location>
</feature>
<accession>A0A2J0L317</accession>
<dbReference type="AlphaFoldDB" id="A0A2J0L317"/>
<dbReference type="Proteomes" id="UP000230052">
    <property type="component" value="Unassembled WGS sequence"/>
</dbReference>
<dbReference type="Pfam" id="PF00072">
    <property type="entry name" value="Response_reg"/>
    <property type="match status" value="1"/>
</dbReference>
<dbReference type="PROSITE" id="PS50110">
    <property type="entry name" value="RESPONSE_REGULATORY"/>
    <property type="match status" value="1"/>
</dbReference>
<dbReference type="SUPFAM" id="SSF52172">
    <property type="entry name" value="CheY-like"/>
    <property type="match status" value="1"/>
</dbReference>
<name>A0A2J0L317_9BACT</name>
<sequence>MKKILIVDDDKDLTGLVKSALEDTGKYEVLTENNGSNGLAATKAFKPDLILLDVMMPGTDGPYVASLIKKDITLKNIPIVFLTAAVTTEETRSRDGVIGGYPFMAKPISIKELLRFIENNLKED</sequence>
<evidence type="ECO:0000259" key="3">
    <source>
        <dbReference type="PROSITE" id="PS50110"/>
    </source>
</evidence>
<dbReference type="InterPro" id="IPR050595">
    <property type="entry name" value="Bact_response_regulator"/>
</dbReference>
<dbReference type="SMART" id="SM00448">
    <property type="entry name" value="REC"/>
    <property type="match status" value="1"/>
</dbReference>
<evidence type="ECO:0000313" key="4">
    <source>
        <dbReference type="EMBL" id="PIU42483.1"/>
    </source>
</evidence>
<dbReference type="InterPro" id="IPR011006">
    <property type="entry name" value="CheY-like_superfamily"/>
</dbReference>
<dbReference type="GO" id="GO:0000160">
    <property type="term" value="P:phosphorelay signal transduction system"/>
    <property type="evidence" value="ECO:0007669"/>
    <property type="project" value="InterPro"/>
</dbReference>
<dbReference type="InterPro" id="IPR001789">
    <property type="entry name" value="Sig_transdc_resp-reg_receiver"/>
</dbReference>
<dbReference type="Gene3D" id="3.40.50.2300">
    <property type="match status" value="1"/>
</dbReference>
<evidence type="ECO:0000256" key="2">
    <source>
        <dbReference type="PROSITE-ProRule" id="PRU00169"/>
    </source>
</evidence>
<protein>
    <submittedName>
        <fullName evidence="4">Response regulator</fullName>
    </submittedName>
</protein>
<organism evidence="4 5">
    <name type="scientific">Candidatus Aquitaenariimonas noxiae</name>
    <dbReference type="NCBI Taxonomy" id="1974741"/>
    <lineage>
        <taxon>Bacteria</taxon>
        <taxon>Pseudomonadati</taxon>
        <taxon>Candidatus Omnitrophota</taxon>
        <taxon>Candidatus Aquitaenariimonas</taxon>
    </lineage>
</organism>
<reference evidence="4 5" key="1">
    <citation type="submission" date="2017-09" db="EMBL/GenBank/DDBJ databases">
        <title>Depth-based differentiation of microbial function through sediment-hosted aquifers and enrichment of novel symbionts in the deep terrestrial subsurface.</title>
        <authorList>
            <person name="Probst A.J."/>
            <person name="Ladd B."/>
            <person name="Jarett J.K."/>
            <person name="Geller-Mcgrath D.E."/>
            <person name="Sieber C.M."/>
            <person name="Emerson J.B."/>
            <person name="Anantharaman K."/>
            <person name="Thomas B.C."/>
            <person name="Malmstrom R."/>
            <person name="Stieglmeier M."/>
            <person name="Klingl A."/>
            <person name="Woyke T."/>
            <person name="Ryan C.M."/>
            <person name="Banfield J.F."/>
        </authorList>
    </citation>
    <scope>NUCLEOTIDE SEQUENCE [LARGE SCALE GENOMIC DNA]</scope>
    <source>
        <strain evidence="4">CG07_land_8_20_14_0_80_42_15</strain>
    </source>
</reference>